<comment type="caution">
    <text evidence="2">Lacks conserved residue(s) required for the propagation of feature annotation.</text>
</comment>
<dbReference type="FunFam" id="4.10.70.10:FF:000001">
    <property type="entry name" value="Disintegrin and metalloproteinase domain-containing protein 22"/>
    <property type="match status" value="1"/>
</dbReference>
<keyword evidence="2" id="KW-0862">Zinc</keyword>
<dbReference type="VEuPathDB" id="FungiDB:T551_00529"/>
<dbReference type="GO" id="GO:0004222">
    <property type="term" value="F:metalloendopeptidase activity"/>
    <property type="evidence" value="ECO:0007669"/>
    <property type="project" value="InterPro"/>
</dbReference>
<name>A0A0W4ZVN9_PNEJ7</name>
<dbReference type="GeneID" id="28939050"/>
<dbReference type="STRING" id="1408657.A0A0W4ZVN9"/>
<dbReference type="EMBL" id="LFWA01000002">
    <property type="protein sequence ID" value="KTW32439.1"/>
    <property type="molecule type" value="Genomic_DNA"/>
</dbReference>
<organism evidence="6 7">
    <name type="scientific">Pneumocystis jirovecii (strain RU7)</name>
    <name type="common">Human pneumocystis pneumonia agent</name>
    <dbReference type="NCBI Taxonomy" id="1408657"/>
    <lineage>
        <taxon>Eukaryota</taxon>
        <taxon>Fungi</taxon>
        <taxon>Dikarya</taxon>
        <taxon>Ascomycota</taxon>
        <taxon>Taphrinomycotina</taxon>
        <taxon>Pneumocystomycetes</taxon>
        <taxon>Pneumocystaceae</taxon>
        <taxon>Pneumocystis</taxon>
    </lineage>
</organism>
<protein>
    <recommendedName>
        <fullName evidence="8">Disintegrin domain-containing protein</fullName>
    </recommendedName>
</protein>
<proteinExistence type="predicted"/>
<dbReference type="AlphaFoldDB" id="A0A0W4ZVN9"/>
<evidence type="ECO:0000256" key="1">
    <source>
        <dbReference type="ARBA" id="ARBA00023157"/>
    </source>
</evidence>
<sequence length="768" mass="86727">MQPISVRRVQLLENVSLFPHFVGYPEKSIDSYSSFDLVFALPYHFQKIEYLRSMKKYVKLTMKPNLDLLNEMSFLRVQNEHGETVYFGKIDRNEYKVYSGKAYITYTEDDTQMLEKTWYETGWARISFLRDKDALVFEGSFSLFGDLYTVKTLENYMLFKESHEPSIFGHNDSMVIWCDSDQSTEIFKKRDNMMCMFKNLDNDYLSALSNLSDLSSTHKKRKESDVKQSGLYPSRDQLSLNTGNTDGCPKYKKIAFMAAALDCNYVSQFQTVNDATRHIISLYNKVSAIYEETFNISLGLLNITVMESSCPVKENSNVPWNIDCSSHTISDRLRLFSTWRSKISDGIALWSLFTSCRSSSEVGVAWFGVLCQDIIPKKHGIDSISGTNVVASSKRIEDVVLAHEIGHGFGASHDCTEEACQDSSVSCCPLSSSLCSANGKFIMNPKSSPSLQTFSPCTIGQVCSNLGKKLVNSKCLLSNKNITLISEKRCGNGIIEDGEECDCGGEKGCKGNLCCDPRTCKFTPGSVCDDSSEACCKNCQFAPENTICRPSHDECDIVEVCSGNSSTCPSDLFKKDGTSCGNGFKCASGICTSRNMQCISQFNNSKGACHSSCIFFCEIGGACVYSGLQNYFIDGTPCGFYGFCYKGNCIERTLGNQLKTLLTGFKKWIFIIVFVLGLLLVFLISCIFNQLTSYNNQGKRIYNKDYQRTIHIPVYTNYPHHNYQNTMPNYMSQVHFDPYRNYHAFNQENIHQANPNSETYYDQRYRYR</sequence>
<evidence type="ECO:0000259" key="4">
    <source>
        <dbReference type="PROSITE" id="PS50214"/>
    </source>
</evidence>
<gene>
    <name evidence="6" type="ORF">T551_00529</name>
</gene>
<dbReference type="InterPro" id="IPR036436">
    <property type="entry name" value="Disintegrin_dom_sf"/>
</dbReference>
<keyword evidence="7" id="KW-1185">Reference proteome</keyword>
<dbReference type="RefSeq" id="XP_018231131.1">
    <property type="nucleotide sequence ID" value="XM_018372795.1"/>
</dbReference>
<keyword evidence="3" id="KW-0472">Membrane</keyword>
<feature type="domain" description="Peptidase M12B" evidence="5">
    <location>
        <begin position="252"/>
        <end position="462"/>
    </location>
</feature>
<dbReference type="GO" id="GO:0046872">
    <property type="term" value="F:metal ion binding"/>
    <property type="evidence" value="ECO:0007669"/>
    <property type="project" value="UniProtKB-KW"/>
</dbReference>
<dbReference type="SMART" id="SM00050">
    <property type="entry name" value="DISIN"/>
    <property type="match status" value="1"/>
</dbReference>
<dbReference type="InterPro" id="IPR024079">
    <property type="entry name" value="MetalloPept_cat_dom_sf"/>
</dbReference>
<comment type="caution">
    <text evidence="6">The sequence shown here is derived from an EMBL/GenBank/DDBJ whole genome shotgun (WGS) entry which is preliminary data.</text>
</comment>
<keyword evidence="3" id="KW-0812">Transmembrane</keyword>
<feature type="domain" description="Disintegrin" evidence="4">
    <location>
        <begin position="487"/>
        <end position="576"/>
    </location>
</feature>
<dbReference type="InterPro" id="IPR001762">
    <property type="entry name" value="Disintegrin_dom"/>
</dbReference>
<keyword evidence="3" id="KW-1133">Transmembrane helix</keyword>
<evidence type="ECO:0008006" key="8">
    <source>
        <dbReference type="Google" id="ProtNLM"/>
    </source>
</evidence>
<dbReference type="OrthoDB" id="5951731at2759"/>
<keyword evidence="2" id="KW-0479">Metal-binding</keyword>
<feature type="binding site" evidence="2">
    <location>
        <position position="403"/>
    </location>
    <ligand>
        <name>Zn(2+)</name>
        <dbReference type="ChEBI" id="CHEBI:29105"/>
        <note>catalytic</note>
    </ligand>
</feature>
<evidence type="ECO:0000256" key="2">
    <source>
        <dbReference type="PROSITE-ProRule" id="PRU00276"/>
    </source>
</evidence>
<evidence type="ECO:0000313" key="6">
    <source>
        <dbReference type="EMBL" id="KTW32439.1"/>
    </source>
</evidence>
<feature type="transmembrane region" description="Helical" evidence="3">
    <location>
        <begin position="668"/>
        <end position="691"/>
    </location>
</feature>
<dbReference type="Pfam" id="PF13688">
    <property type="entry name" value="Reprolysin_5"/>
    <property type="match status" value="1"/>
</dbReference>
<dbReference type="PANTHER" id="PTHR11905:SF159">
    <property type="entry name" value="ADAM METALLOPROTEASE"/>
    <property type="match status" value="1"/>
</dbReference>
<feature type="binding site" evidence="2">
    <location>
        <position position="407"/>
    </location>
    <ligand>
        <name>Zn(2+)</name>
        <dbReference type="ChEBI" id="CHEBI:29105"/>
        <note>catalytic</note>
    </ligand>
</feature>
<dbReference type="GO" id="GO:0006508">
    <property type="term" value="P:proteolysis"/>
    <property type="evidence" value="ECO:0007669"/>
    <property type="project" value="InterPro"/>
</dbReference>
<dbReference type="InterPro" id="IPR001590">
    <property type="entry name" value="Peptidase_M12B"/>
</dbReference>
<keyword evidence="1" id="KW-1015">Disulfide bond</keyword>
<dbReference type="SUPFAM" id="SSF57552">
    <property type="entry name" value="Blood coagulation inhibitor (disintegrin)"/>
    <property type="match status" value="1"/>
</dbReference>
<accession>A0A0W4ZVN9</accession>
<feature type="active site" evidence="2">
    <location>
        <position position="404"/>
    </location>
</feature>
<dbReference type="PROSITE" id="PS50215">
    <property type="entry name" value="ADAM_MEPRO"/>
    <property type="match status" value="1"/>
</dbReference>
<evidence type="ECO:0000259" key="5">
    <source>
        <dbReference type="PROSITE" id="PS50215"/>
    </source>
</evidence>
<dbReference type="Gene3D" id="3.40.390.10">
    <property type="entry name" value="Collagenase (Catalytic Domain)"/>
    <property type="match status" value="1"/>
</dbReference>
<dbReference type="Proteomes" id="UP000053447">
    <property type="component" value="Unassembled WGS sequence"/>
</dbReference>
<dbReference type="Pfam" id="PF00200">
    <property type="entry name" value="Disintegrin"/>
    <property type="match status" value="1"/>
</dbReference>
<dbReference type="PANTHER" id="PTHR11905">
    <property type="entry name" value="ADAM A DISINTEGRIN AND METALLOPROTEASE DOMAIN"/>
    <property type="match status" value="1"/>
</dbReference>
<evidence type="ECO:0000256" key="3">
    <source>
        <dbReference type="SAM" id="Phobius"/>
    </source>
</evidence>
<reference evidence="7" key="1">
    <citation type="journal article" date="2016" name="Nat. Commun.">
        <title>Genome analysis of three Pneumocystis species reveals adaptation mechanisms to life exclusively in mammalian hosts.</title>
        <authorList>
            <person name="Ma L."/>
            <person name="Chen Z."/>
            <person name="Huang D.W."/>
            <person name="Kutty G."/>
            <person name="Ishihara M."/>
            <person name="Wang H."/>
            <person name="Abouelleil A."/>
            <person name="Bishop L."/>
            <person name="Davey E."/>
            <person name="Deng R."/>
            <person name="Deng X."/>
            <person name="Fan L."/>
            <person name="Fantoni G."/>
            <person name="Fitzgerald M."/>
            <person name="Gogineni E."/>
            <person name="Goldberg J.M."/>
            <person name="Handley G."/>
            <person name="Hu X."/>
            <person name="Huber C."/>
            <person name="Jiao X."/>
            <person name="Jones K."/>
            <person name="Levin J.Z."/>
            <person name="Liu Y."/>
            <person name="Macdonald P."/>
            <person name="Melnikov A."/>
            <person name="Raley C."/>
            <person name="Sassi M."/>
            <person name="Sherman B.T."/>
            <person name="Song X."/>
            <person name="Sykes S."/>
            <person name="Tran B."/>
            <person name="Walsh L."/>
            <person name="Xia Y."/>
            <person name="Yang J."/>
            <person name="Young S."/>
            <person name="Zeng Q."/>
            <person name="Zheng X."/>
            <person name="Stephens R."/>
            <person name="Nusbaum C."/>
            <person name="Birren B.W."/>
            <person name="Azadi P."/>
            <person name="Lempicki R.A."/>
            <person name="Cuomo C.A."/>
            <person name="Kovacs J.A."/>
        </authorList>
    </citation>
    <scope>NUCLEOTIDE SEQUENCE [LARGE SCALE GENOMIC DNA]</scope>
    <source>
        <strain evidence="7">RU7</strain>
    </source>
</reference>
<dbReference type="SUPFAM" id="SSF55486">
    <property type="entry name" value="Metalloproteases ('zincins'), catalytic domain"/>
    <property type="match status" value="1"/>
</dbReference>
<feature type="binding site" evidence="2">
    <location>
        <position position="413"/>
    </location>
    <ligand>
        <name>Zn(2+)</name>
        <dbReference type="ChEBI" id="CHEBI:29105"/>
        <note>catalytic</note>
    </ligand>
</feature>
<evidence type="ECO:0000313" key="7">
    <source>
        <dbReference type="Proteomes" id="UP000053447"/>
    </source>
</evidence>
<dbReference type="Gene3D" id="4.10.70.10">
    <property type="entry name" value="Disintegrin domain"/>
    <property type="match status" value="1"/>
</dbReference>
<dbReference type="PROSITE" id="PS50214">
    <property type="entry name" value="DISINTEGRIN_2"/>
    <property type="match status" value="1"/>
</dbReference>